<dbReference type="Gene3D" id="1.10.150.50">
    <property type="entry name" value="Transcription Factor, Ets-1"/>
    <property type="match status" value="1"/>
</dbReference>
<proteinExistence type="predicted"/>
<name>A0A8T2MSK5_9TELE</name>
<keyword evidence="2" id="KW-1185">Reference proteome</keyword>
<organism evidence="1 2">
    <name type="scientific">Albula glossodonta</name>
    <name type="common">roundjaw bonefish</name>
    <dbReference type="NCBI Taxonomy" id="121402"/>
    <lineage>
        <taxon>Eukaryota</taxon>
        <taxon>Metazoa</taxon>
        <taxon>Chordata</taxon>
        <taxon>Craniata</taxon>
        <taxon>Vertebrata</taxon>
        <taxon>Euteleostomi</taxon>
        <taxon>Actinopterygii</taxon>
        <taxon>Neopterygii</taxon>
        <taxon>Teleostei</taxon>
        <taxon>Albuliformes</taxon>
        <taxon>Albulidae</taxon>
        <taxon>Albula</taxon>
    </lineage>
</organism>
<dbReference type="GO" id="GO:0005737">
    <property type="term" value="C:cytoplasm"/>
    <property type="evidence" value="ECO:0007669"/>
    <property type="project" value="TreeGrafter"/>
</dbReference>
<dbReference type="OrthoDB" id="2337140at2759"/>
<gene>
    <name evidence="1" type="ORF">JZ751_020385</name>
</gene>
<dbReference type="EMBL" id="JAFBMS010000391">
    <property type="protein sequence ID" value="KAG9331064.1"/>
    <property type="molecule type" value="Genomic_DNA"/>
</dbReference>
<protein>
    <recommendedName>
        <fullName evidence="3">SAM domain-containing protein</fullName>
    </recommendedName>
</protein>
<dbReference type="PANTHER" id="PTHR16155">
    <property type="entry name" value="DED DOMAIN-CONTAINING PROTEIN"/>
    <property type="match status" value="1"/>
</dbReference>
<accession>A0A8T2MSK5</accession>
<dbReference type="SUPFAM" id="SSF52540">
    <property type="entry name" value="P-loop containing nucleoside triphosphate hydrolases"/>
    <property type="match status" value="1"/>
</dbReference>
<comment type="caution">
    <text evidence="1">The sequence shown here is derived from an EMBL/GenBank/DDBJ whole genome shotgun (WGS) entry which is preliminary data.</text>
</comment>
<dbReference type="SUPFAM" id="SSF47769">
    <property type="entry name" value="SAM/Pointed domain"/>
    <property type="match status" value="1"/>
</dbReference>
<sequence>MTEQSLTKTELGETETETRRMDFPDKIETWTRDHVKEWALKEHSADPKVADVLYEAEVDGAALLLLEKSDLLELGLKLGPAKVILNKRDSLVQLKKDQTSSQCGQSSNLCKPYPFHRHHDAYRYIANSILDVPESGAINYIEPCHEFKAYIHTEVASAEGKMKKFTEEAVRFAAACMNSRTNGTIHFGVGDLPEFAHGQILGVGVWDKEAFANAMKQAVEGHFEYKHTEAAKKCIKPPRFVEVLNPDMTSSQKYVIEVDIVPAYDICQEDVYHIYSVDMKRAKKKGKGKCKDEEEQKGKLFYIRDNASSRDLLAQTNQRKPLEEYNKFIEGVKQLSLLRRQEEEKHLTDVKRSVQGSKLSEMLTGGSQSLDKSHFEQYVLVTNKSHVVQLESLEFLSAMNLTAVLDFDPESGENGLCKYFSEQRKINVHLPGRYKIIEAVEDIADKLKLTKNISWVFCNGNVSIQGEIPSDPDDWSTEKGASVRGVVSLLCRKDVLPQKRFLVVFLLLSTVSDKMDPLLEIFSTFRQELNGTEQILCICENEQTFTYWRDLIKVRYGIDISARSIHELSLAEINGTVLSLWSVNRRSSRFLPCSAASRVLLKKKVEESLDTLNILCVNQCEGGSEDKELLEESFYKGGKVSWWNFYFSEQPGSMPFIKRDKFDYIKDTIIPELCSLRQACVSFNLLHLPGCGGTTLAKHILWSLKDKFRCVVLKDTTADLTEVARQVVELLIYESPEHSSRLPVLLMLDDFEEMDAVYNLRQHVEEEFEKRDLRFNSPQVILLNCMRTESLERTEATEDTVIIGNNLSESEQRQFQKKLEEIEKIYKNADTFYGFMIMKKNFSKEYIQGVARNTLKNFSIDSKPAQLVAALVLLDVYCNGASLSVSLCEEFLMLQTKPCCASQKIEDEFGKFSPLLTRCTVEAKVVYEAVKVIHPSVAECCLQELMTTYNVSRGEIMNMLLTNDAFYECAQGKDKFMQNIHRMLVKRHRFEEDSQFSPVIQAIAKDTPGVEETVLCNAAKRFDKDAIISQLLARYHYLKKKDFREAKEWARKAKDLHRESSYISDTSAQVIKHELKYSIAKDREDQMTPEKLRDYLKMARSARDAFKETQDIAKKEMVLRIKKRDNTPYNTAGCLGEIQIAVIIMDILEKVPVFDPSNSIRPNVLEQVLSGKIAIQEIFRNDKNQKHTEYYYVLEEFSEIICHLKITMKNIFNFLDNFFVNLRPRFSQKDSQKEITQQEVLKCFHRYVDLFCHTDATEFVKSQNLAVKARVHQGWKYLERQKADTHSGLLDHLSKKTSGDVMEKIVKIYCYNLKNTSPQYISVSAKVNLIYANVVLTSIKPGSPSILPYRDLLALLCNVLGEPIPHKDSLALHFIAAALLWPERNPLATVQRFSERLGSYVSQMTALFWNQMEYVNFAKKPVVHFYLGKKQGYDRLVCRGQVEKCAGTDSSSQGKNEKMWKHAEIQRLLWRAKGVVQKKAILADTLNPNVKIEVSPEYKSQLSGREWQRVSFFIGFSMQGPFAFDIDFQ</sequence>
<evidence type="ECO:0000313" key="1">
    <source>
        <dbReference type="EMBL" id="KAG9331064.1"/>
    </source>
</evidence>
<reference evidence="1" key="1">
    <citation type="thesis" date="2021" institute="BYU ScholarsArchive" country="Provo, UT, USA">
        <title>Applications of and Algorithms for Genome Assembly and Genomic Analyses with an Emphasis on Marine Teleosts.</title>
        <authorList>
            <person name="Pickett B.D."/>
        </authorList>
    </citation>
    <scope>NUCLEOTIDE SEQUENCE</scope>
    <source>
        <strain evidence="1">HI-2016</strain>
    </source>
</reference>
<evidence type="ECO:0000313" key="2">
    <source>
        <dbReference type="Proteomes" id="UP000824540"/>
    </source>
</evidence>
<dbReference type="InterPro" id="IPR027417">
    <property type="entry name" value="P-loop_NTPase"/>
</dbReference>
<evidence type="ECO:0008006" key="3">
    <source>
        <dbReference type="Google" id="ProtNLM"/>
    </source>
</evidence>
<dbReference type="InterPro" id="IPR013761">
    <property type="entry name" value="SAM/pointed_sf"/>
</dbReference>
<dbReference type="Proteomes" id="UP000824540">
    <property type="component" value="Unassembled WGS sequence"/>
</dbReference>
<dbReference type="PANTHER" id="PTHR16155:SF20">
    <property type="entry name" value="STERILE ALPHA MOTIF DOMAIN-CONTAINING PROTEIN 9-LIKE"/>
    <property type="match status" value="1"/>
</dbReference>